<keyword evidence="2" id="KW-1185">Reference proteome</keyword>
<organism evidence="1 2">
    <name type="scientific">Phrynosoma platyrhinos</name>
    <name type="common">Desert horned lizard</name>
    <dbReference type="NCBI Taxonomy" id="52577"/>
    <lineage>
        <taxon>Eukaryota</taxon>
        <taxon>Metazoa</taxon>
        <taxon>Chordata</taxon>
        <taxon>Craniata</taxon>
        <taxon>Vertebrata</taxon>
        <taxon>Euteleostomi</taxon>
        <taxon>Lepidosauria</taxon>
        <taxon>Squamata</taxon>
        <taxon>Bifurcata</taxon>
        <taxon>Unidentata</taxon>
        <taxon>Episquamata</taxon>
        <taxon>Toxicofera</taxon>
        <taxon>Iguania</taxon>
        <taxon>Phrynosomatidae</taxon>
        <taxon>Phrynosomatinae</taxon>
        <taxon>Phrynosoma</taxon>
    </lineage>
</organism>
<dbReference type="PANTHER" id="PTHR35824:SF1">
    <property type="entry name" value="MEMBRANE-ANCHORED JUNCTION PROTEIN"/>
    <property type="match status" value="1"/>
</dbReference>
<accession>A0ABQ7SKZ1</accession>
<reference evidence="1 2" key="1">
    <citation type="journal article" date="2022" name="Gigascience">
        <title>A chromosome-level genome assembly and annotation of the desert horned lizard, Phrynosoma platyrhinos, provides insight into chromosomal rearrangements among reptiles.</title>
        <authorList>
            <person name="Koochekian N."/>
            <person name="Ascanio A."/>
            <person name="Farleigh K."/>
            <person name="Card D.C."/>
            <person name="Schield D.R."/>
            <person name="Castoe T.A."/>
            <person name="Jezkova T."/>
        </authorList>
    </citation>
    <scope>NUCLEOTIDE SEQUENCE [LARGE SCALE GENOMIC DNA]</scope>
    <source>
        <strain evidence="1">NK-2021</strain>
    </source>
</reference>
<feature type="non-terminal residue" evidence="1">
    <location>
        <position position="1"/>
    </location>
</feature>
<evidence type="ECO:0000313" key="2">
    <source>
        <dbReference type="Proteomes" id="UP000826234"/>
    </source>
</evidence>
<comment type="caution">
    <text evidence="1">The sequence shown here is derived from an EMBL/GenBank/DDBJ whole genome shotgun (WGS) entry which is preliminary data.</text>
</comment>
<dbReference type="InterPro" id="IPR027816">
    <property type="entry name" value="MAJIN"/>
</dbReference>
<protein>
    <submittedName>
        <fullName evidence="1">Uncharacterized protein</fullName>
    </submittedName>
</protein>
<dbReference type="Pfam" id="PF15077">
    <property type="entry name" value="MAJIN"/>
    <property type="match status" value="1"/>
</dbReference>
<sequence length="149" mass="17696">WISERRSLKPFTYPVPETRFFHVGVNVYKFKIKYGNTVSINNDLHESVVNEELQTFFLLLLYFNNIPDFFKLYRKVLKNVAYVKNTAKPKVQEDRIYPKQLLQPGEHMEYIRTKNAEDSQREGQEPILQKGAEENIALKKEGFLELLKR</sequence>
<proteinExistence type="predicted"/>
<name>A0ABQ7SKZ1_PHRPL</name>
<evidence type="ECO:0000313" key="1">
    <source>
        <dbReference type="EMBL" id="KAH0618031.1"/>
    </source>
</evidence>
<gene>
    <name evidence="1" type="ORF">JD844_016954</name>
</gene>
<dbReference type="PANTHER" id="PTHR35824">
    <property type="entry name" value="MEMBRANE-ANCHORED JUNCTION PROTEIN MAJIN"/>
    <property type="match status" value="1"/>
</dbReference>
<dbReference type="Proteomes" id="UP000826234">
    <property type="component" value="Unassembled WGS sequence"/>
</dbReference>
<dbReference type="EMBL" id="JAIPUX010005289">
    <property type="protein sequence ID" value="KAH0618031.1"/>
    <property type="molecule type" value="Genomic_DNA"/>
</dbReference>